<dbReference type="GO" id="GO:0048315">
    <property type="term" value="P:conidium formation"/>
    <property type="evidence" value="ECO:0007669"/>
    <property type="project" value="UniProtKB-KW"/>
</dbReference>
<evidence type="ECO:0000256" key="2">
    <source>
        <dbReference type="ARBA" id="ARBA00015342"/>
    </source>
</evidence>
<reference evidence="9" key="1">
    <citation type="submission" date="2021-07" db="EMBL/GenBank/DDBJ databases">
        <authorList>
            <person name="Durling M."/>
        </authorList>
    </citation>
    <scope>NUCLEOTIDE SEQUENCE</scope>
</reference>
<keyword evidence="5" id="KW-0010">Activator</keyword>
<proteinExistence type="inferred from homology"/>
<keyword evidence="6" id="KW-0804">Transcription</keyword>
<keyword evidence="4" id="KW-0805">Transcription regulation</keyword>
<dbReference type="AlphaFoldDB" id="A0A9N9L419"/>
<feature type="compositionally biased region" description="Basic and acidic residues" evidence="8">
    <location>
        <begin position="62"/>
        <end position="71"/>
    </location>
</feature>
<evidence type="ECO:0000256" key="3">
    <source>
        <dbReference type="ARBA" id="ARBA00022969"/>
    </source>
</evidence>
<feature type="compositionally biased region" description="Polar residues" evidence="8">
    <location>
        <begin position="434"/>
        <end position="448"/>
    </location>
</feature>
<dbReference type="PANTHER" id="PTHR22934">
    <property type="entry name" value="PROTEIN ESC1/WETA-RELATED"/>
    <property type="match status" value="1"/>
</dbReference>
<evidence type="ECO:0000256" key="6">
    <source>
        <dbReference type="ARBA" id="ARBA00023163"/>
    </source>
</evidence>
<dbReference type="EMBL" id="CAJVRL010000081">
    <property type="protein sequence ID" value="CAG8958201.1"/>
    <property type="molecule type" value="Genomic_DNA"/>
</dbReference>
<evidence type="ECO:0000256" key="4">
    <source>
        <dbReference type="ARBA" id="ARBA00023015"/>
    </source>
</evidence>
<dbReference type="GO" id="GO:0030435">
    <property type="term" value="P:sporulation resulting in formation of a cellular spore"/>
    <property type="evidence" value="ECO:0007669"/>
    <property type="project" value="UniProtKB-KW"/>
</dbReference>
<feature type="compositionally biased region" description="Low complexity" evidence="8">
    <location>
        <begin position="382"/>
        <end position="400"/>
    </location>
</feature>
<accession>A0A9N9L419</accession>
<protein>
    <recommendedName>
        <fullName evidence="2">Developmental regulatory protein wetA</fullName>
    </recommendedName>
</protein>
<organism evidence="9 10">
    <name type="scientific">Hymenoscyphus fraxineus</name>
    <dbReference type="NCBI Taxonomy" id="746836"/>
    <lineage>
        <taxon>Eukaryota</taxon>
        <taxon>Fungi</taxon>
        <taxon>Dikarya</taxon>
        <taxon>Ascomycota</taxon>
        <taxon>Pezizomycotina</taxon>
        <taxon>Leotiomycetes</taxon>
        <taxon>Helotiales</taxon>
        <taxon>Helotiaceae</taxon>
        <taxon>Hymenoscyphus</taxon>
    </lineage>
</organism>
<name>A0A9N9L419_9HELO</name>
<dbReference type="PANTHER" id="PTHR22934:SF25">
    <property type="entry name" value="DEVELOPMENTAL REGULATORY PROTEIN WETA"/>
    <property type="match status" value="1"/>
</dbReference>
<feature type="compositionally biased region" description="Basic residues" evidence="8">
    <location>
        <begin position="424"/>
        <end position="433"/>
    </location>
</feature>
<comment type="similarity">
    <text evidence="1">Belongs to the wetA family.</text>
</comment>
<feature type="region of interest" description="Disordered" evidence="8">
    <location>
        <begin position="54"/>
        <end position="74"/>
    </location>
</feature>
<evidence type="ECO:0000313" key="9">
    <source>
        <dbReference type="EMBL" id="CAG8958201.1"/>
    </source>
</evidence>
<keyword evidence="3" id="KW-0749">Sporulation</keyword>
<sequence length="529" mass="58468">MSFPVVASYNTSPDMFGPSYEELDSEFFDQFLTFSPNHNGEYSLAPEATIDYVDSGDASGSSHDDDMKNLSEHGSWPGEGWTADFGEASLNEAFSIKDHDFYSELSGRAAISDSELLSLEGITLDSPIKTTFSQISLPSTPHPSVAAEARRKSRVAESISNSLKKATTNLERTLRSPIRKQSATKLTRHSNHSQKELGQLDDKFHLDALKFKFDFEENPSSLCLDDDFPIMEAIKLENTDTQDSSILASPLDTPELCGNHSRKVSQNSMLPTPELQSTAAFWPETASPSFSPATYDSATFLPTDPNPPMRWNHASKAPLAHPLPTGYHTNPQLATKSLALQLQNGLAHDSNANDFSSLQARRHNPMINNSGLMIQMPPQYSTQPQIHHQQQPQPQTHQPQFTSENARISRGYYIPPTSQPRPTHQNHHRRHTSHASPRQSSHAETTPSARKRRSQNAGSTGGMVDFVNYTPDDSKKILTGVAPSGSSKTKARREKEAMEKRRRLTQAAARAIRAVGGNVDRLVEEGLLV</sequence>
<keyword evidence="7" id="KW-0183">Conidiation</keyword>
<evidence type="ECO:0000256" key="5">
    <source>
        <dbReference type="ARBA" id="ARBA00023159"/>
    </source>
</evidence>
<comment type="caution">
    <text evidence="9">The sequence shown here is derived from an EMBL/GenBank/DDBJ whole genome shotgun (WGS) entry which is preliminary data.</text>
</comment>
<dbReference type="OrthoDB" id="2575228at2759"/>
<evidence type="ECO:0000256" key="1">
    <source>
        <dbReference type="ARBA" id="ARBA00008881"/>
    </source>
</evidence>
<keyword evidence="10" id="KW-1185">Reference proteome</keyword>
<feature type="region of interest" description="Disordered" evidence="8">
    <location>
        <begin position="368"/>
        <end position="497"/>
    </location>
</feature>
<evidence type="ECO:0000313" key="10">
    <source>
        <dbReference type="Proteomes" id="UP000696280"/>
    </source>
</evidence>
<gene>
    <name evidence="9" type="ORF">HYFRA_00000554</name>
</gene>
<dbReference type="InterPro" id="IPR040112">
    <property type="entry name" value="WetA"/>
</dbReference>
<evidence type="ECO:0000256" key="7">
    <source>
        <dbReference type="ARBA" id="ARBA00023321"/>
    </source>
</evidence>
<dbReference type="Proteomes" id="UP000696280">
    <property type="component" value="Unassembled WGS sequence"/>
</dbReference>
<evidence type="ECO:0000256" key="8">
    <source>
        <dbReference type="SAM" id="MobiDB-lite"/>
    </source>
</evidence>